<dbReference type="Proteomes" id="UP000657421">
    <property type="component" value="Unassembled WGS sequence"/>
</dbReference>
<dbReference type="RefSeq" id="WP_249307058.1">
    <property type="nucleotide sequence ID" value="NZ_JACRSZ010000001.1"/>
</dbReference>
<feature type="transmembrane region" description="Helical" evidence="7">
    <location>
        <begin position="6"/>
        <end position="28"/>
    </location>
</feature>
<dbReference type="EMBL" id="JACRSZ010000001">
    <property type="protein sequence ID" value="MBC8572097.1"/>
    <property type="molecule type" value="Genomic_DNA"/>
</dbReference>
<evidence type="ECO:0000256" key="5">
    <source>
        <dbReference type="ARBA" id="ARBA00022989"/>
    </source>
</evidence>
<dbReference type="PANTHER" id="PTHR30506:SF3">
    <property type="entry name" value="UPF0126 INNER MEMBRANE PROTEIN YADS-RELATED"/>
    <property type="match status" value="1"/>
</dbReference>
<dbReference type="InterPro" id="IPR005115">
    <property type="entry name" value="Gly_transporter"/>
</dbReference>
<evidence type="ECO:0000256" key="2">
    <source>
        <dbReference type="ARBA" id="ARBA00008193"/>
    </source>
</evidence>
<keyword evidence="4 7" id="KW-0812">Transmembrane</keyword>
<keyword evidence="5 7" id="KW-1133">Transmembrane helix</keyword>
<evidence type="ECO:0000259" key="8">
    <source>
        <dbReference type="Pfam" id="PF03458"/>
    </source>
</evidence>
<evidence type="ECO:0000256" key="1">
    <source>
        <dbReference type="ARBA" id="ARBA00004651"/>
    </source>
</evidence>
<feature type="domain" description="Glycine transporter" evidence="8">
    <location>
        <begin position="10"/>
        <end position="83"/>
    </location>
</feature>
<feature type="transmembrane region" description="Helical" evidence="7">
    <location>
        <begin position="35"/>
        <end position="56"/>
    </location>
</feature>
<evidence type="ECO:0000256" key="3">
    <source>
        <dbReference type="ARBA" id="ARBA00022475"/>
    </source>
</evidence>
<sequence>MSGTIDLTFVLEMIGTVAFALSGAMVAIQKRLDFLGILVLGITTAVGGGMIRDLIIGVHPPMMFVKPIYVMVSMISILILFLVIKINHASPKFLESALYETLFNLMDAIGLGVFTVVGVNSVMNNDMNHMLFLKIFLGVITGVGGGLLRDMMANETPGILRKHVYACASIAGAISYILLYDWLHSGVAMILSIILVVVIRVLAKHYEWNLPKAL</sequence>
<evidence type="ECO:0000256" key="4">
    <source>
        <dbReference type="ARBA" id="ARBA00022692"/>
    </source>
</evidence>
<evidence type="ECO:0000313" key="9">
    <source>
        <dbReference type="EMBL" id="MBC8572097.1"/>
    </source>
</evidence>
<feature type="domain" description="Glycine transporter" evidence="8">
    <location>
        <begin position="105"/>
        <end position="180"/>
    </location>
</feature>
<feature type="transmembrane region" description="Helical" evidence="7">
    <location>
        <begin position="68"/>
        <end position="86"/>
    </location>
</feature>
<keyword evidence="6 7" id="KW-0472">Membrane</keyword>
<feature type="transmembrane region" description="Helical" evidence="7">
    <location>
        <begin position="163"/>
        <end position="180"/>
    </location>
</feature>
<dbReference type="Pfam" id="PF03458">
    <property type="entry name" value="Gly_transporter"/>
    <property type="match status" value="2"/>
</dbReference>
<dbReference type="PANTHER" id="PTHR30506">
    <property type="entry name" value="INNER MEMBRANE PROTEIN"/>
    <property type="match status" value="1"/>
</dbReference>
<evidence type="ECO:0000256" key="7">
    <source>
        <dbReference type="SAM" id="Phobius"/>
    </source>
</evidence>
<gene>
    <name evidence="9" type="ORF">H8716_03190</name>
</gene>
<comment type="similarity">
    <text evidence="2">Belongs to the UPF0126 family.</text>
</comment>
<evidence type="ECO:0000313" key="10">
    <source>
        <dbReference type="Proteomes" id="UP000657421"/>
    </source>
</evidence>
<protein>
    <submittedName>
        <fullName evidence="9">Trimeric intracellular cation channel family protein</fullName>
    </submittedName>
</protein>
<comment type="caution">
    <text evidence="9">The sequence shown here is derived from an EMBL/GenBank/DDBJ whole genome shotgun (WGS) entry which is preliminary data.</text>
</comment>
<evidence type="ECO:0000256" key="6">
    <source>
        <dbReference type="ARBA" id="ARBA00023136"/>
    </source>
</evidence>
<feature type="transmembrane region" description="Helical" evidence="7">
    <location>
        <begin position="98"/>
        <end position="119"/>
    </location>
</feature>
<feature type="transmembrane region" description="Helical" evidence="7">
    <location>
        <begin position="131"/>
        <end position="151"/>
    </location>
</feature>
<reference evidence="9 10" key="1">
    <citation type="submission" date="2020-08" db="EMBL/GenBank/DDBJ databases">
        <title>Genome public.</title>
        <authorList>
            <person name="Liu C."/>
            <person name="Sun Q."/>
        </authorList>
    </citation>
    <scope>NUCLEOTIDE SEQUENCE [LARGE SCALE GENOMIC DNA]</scope>
    <source>
        <strain evidence="9 10">NSJ-46</strain>
    </source>
</reference>
<name>A0ABR7N8C1_9FIRM</name>
<organism evidence="9 10">
    <name type="scientific">Jingyaoa shaoxingensis</name>
    <dbReference type="NCBI Taxonomy" id="2763671"/>
    <lineage>
        <taxon>Bacteria</taxon>
        <taxon>Bacillati</taxon>
        <taxon>Bacillota</taxon>
        <taxon>Clostridia</taxon>
        <taxon>Lachnospirales</taxon>
        <taxon>Lachnospiraceae</taxon>
        <taxon>Jingyaoa</taxon>
    </lineage>
</organism>
<keyword evidence="10" id="KW-1185">Reference proteome</keyword>
<proteinExistence type="inferred from homology"/>
<comment type="subcellular location">
    <subcellularLocation>
        <location evidence="1">Cell membrane</location>
        <topology evidence="1">Multi-pass membrane protein</topology>
    </subcellularLocation>
</comment>
<keyword evidence="3" id="KW-1003">Cell membrane</keyword>
<feature type="transmembrane region" description="Helical" evidence="7">
    <location>
        <begin position="186"/>
        <end position="203"/>
    </location>
</feature>
<accession>A0ABR7N8C1</accession>